<evidence type="ECO:0000313" key="1">
    <source>
        <dbReference type="EMBL" id="KAF4616579.1"/>
    </source>
</evidence>
<comment type="caution">
    <text evidence="1">The sequence shown here is derived from an EMBL/GenBank/DDBJ whole genome shotgun (WGS) entry which is preliminary data.</text>
</comment>
<organism evidence="1 2">
    <name type="scientific">Agrocybe pediades</name>
    <dbReference type="NCBI Taxonomy" id="84607"/>
    <lineage>
        <taxon>Eukaryota</taxon>
        <taxon>Fungi</taxon>
        <taxon>Dikarya</taxon>
        <taxon>Basidiomycota</taxon>
        <taxon>Agaricomycotina</taxon>
        <taxon>Agaricomycetes</taxon>
        <taxon>Agaricomycetidae</taxon>
        <taxon>Agaricales</taxon>
        <taxon>Agaricineae</taxon>
        <taxon>Strophariaceae</taxon>
        <taxon>Agrocybe</taxon>
    </lineage>
</organism>
<keyword evidence="2" id="KW-1185">Reference proteome</keyword>
<gene>
    <name evidence="1" type="ORF">D9613_008947</name>
</gene>
<dbReference type="EMBL" id="JAACJL010000031">
    <property type="protein sequence ID" value="KAF4616579.1"/>
    <property type="molecule type" value="Genomic_DNA"/>
</dbReference>
<sequence>MHESCVVRWNARTIAGLRENLRDVNRNLERLKRALVPVRKRIIVDNVRAKIMMLVLGVAELPWDQSWKDFIAESRSVPGETSPASLNAPATLKTYLVKRGIPTEPLTNADFEMLYNRKERKASNRAVHEAFAEDFQLVLESEQDEKARGIYERLIAFQTPVN</sequence>
<proteinExistence type="predicted"/>
<accession>A0A8H4QSL5</accession>
<reference evidence="1 2" key="1">
    <citation type="submission" date="2019-12" db="EMBL/GenBank/DDBJ databases">
        <authorList>
            <person name="Floudas D."/>
            <person name="Bentzer J."/>
            <person name="Ahren D."/>
            <person name="Johansson T."/>
            <person name="Persson P."/>
            <person name="Tunlid A."/>
        </authorList>
    </citation>
    <scope>NUCLEOTIDE SEQUENCE [LARGE SCALE GENOMIC DNA]</scope>
    <source>
        <strain evidence="1 2">CBS 102.39</strain>
    </source>
</reference>
<evidence type="ECO:0000313" key="2">
    <source>
        <dbReference type="Proteomes" id="UP000521872"/>
    </source>
</evidence>
<name>A0A8H4QSL5_9AGAR</name>
<dbReference type="Proteomes" id="UP000521872">
    <property type="component" value="Unassembled WGS sequence"/>
</dbReference>
<protein>
    <submittedName>
        <fullName evidence="1">Uncharacterized protein</fullName>
    </submittedName>
</protein>
<dbReference type="AlphaFoldDB" id="A0A8H4QSL5"/>